<dbReference type="SUPFAM" id="SSF81296">
    <property type="entry name" value="E set domains"/>
    <property type="match status" value="1"/>
</dbReference>
<gene>
    <name evidence="4" type="primary">pulA</name>
    <name evidence="4" type="ORF">H9625_01360</name>
</gene>
<name>A0ABR8Y4H8_9BACT</name>
<dbReference type="NCBIfam" id="TIGR02104">
    <property type="entry name" value="pulA_typeI"/>
    <property type="match status" value="1"/>
</dbReference>
<keyword evidence="4" id="KW-0326">Glycosidase</keyword>
<dbReference type="InterPro" id="IPR013783">
    <property type="entry name" value="Ig-like_fold"/>
</dbReference>
<evidence type="ECO:0000313" key="5">
    <source>
        <dbReference type="Proteomes" id="UP000620874"/>
    </source>
</evidence>
<keyword evidence="4" id="KW-0378">Hydrolase</keyword>
<protein>
    <submittedName>
        <fullName evidence="4">Type I pullulanase</fullName>
        <ecNumber evidence="4">3.2.1.41</ecNumber>
    </submittedName>
</protein>
<dbReference type="CDD" id="cd02860">
    <property type="entry name" value="E_set_Pullulanase"/>
    <property type="match status" value="1"/>
</dbReference>
<reference evidence="4 5" key="1">
    <citation type="submission" date="2020-08" db="EMBL/GenBank/DDBJ databases">
        <title>A Genomic Blueprint of the Chicken Gut Microbiome.</title>
        <authorList>
            <person name="Gilroy R."/>
            <person name="Ravi A."/>
            <person name="Getino M."/>
            <person name="Pursley I."/>
            <person name="Horton D.L."/>
            <person name="Alikhan N.-F."/>
            <person name="Baker D."/>
            <person name="Gharbi K."/>
            <person name="Hall N."/>
            <person name="Watson M."/>
            <person name="Adriaenssens E.M."/>
            <person name="Foster-Nyarko E."/>
            <person name="Jarju S."/>
            <person name="Secka A."/>
            <person name="Antonio M."/>
            <person name="Oren A."/>
            <person name="Chaudhuri R."/>
            <person name="La Ragione R.M."/>
            <person name="Hildebrand F."/>
            <person name="Pallen M.J."/>
        </authorList>
    </citation>
    <scope>NUCLEOTIDE SEQUENCE [LARGE SCALE GENOMIC DNA]</scope>
    <source>
        <strain evidence="4 5">Sa1CVN1</strain>
    </source>
</reference>
<evidence type="ECO:0000256" key="2">
    <source>
        <dbReference type="SAM" id="SignalP"/>
    </source>
</evidence>
<dbReference type="InterPro" id="IPR014756">
    <property type="entry name" value="Ig_E-set"/>
</dbReference>
<dbReference type="Pfam" id="PF02922">
    <property type="entry name" value="CBM_48"/>
    <property type="match status" value="1"/>
</dbReference>
<dbReference type="Proteomes" id="UP000620874">
    <property type="component" value="Unassembled WGS sequence"/>
</dbReference>
<dbReference type="CDD" id="cd11341">
    <property type="entry name" value="AmyAc_Pullulanase_LD-like"/>
    <property type="match status" value="1"/>
</dbReference>
<dbReference type="PANTHER" id="PTHR43002">
    <property type="entry name" value="GLYCOGEN DEBRANCHING ENZYME"/>
    <property type="match status" value="1"/>
</dbReference>
<dbReference type="InterPro" id="IPR049117">
    <property type="entry name" value="pulA_all-beta"/>
</dbReference>
<comment type="caution">
    <text evidence="4">The sequence shown here is derived from an EMBL/GenBank/DDBJ whole genome shotgun (WGS) entry which is preliminary data.</text>
</comment>
<evidence type="ECO:0000259" key="3">
    <source>
        <dbReference type="SMART" id="SM00642"/>
    </source>
</evidence>
<dbReference type="Pfam" id="PF00128">
    <property type="entry name" value="Alpha-amylase"/>
    <property type="match status" value="1"/>
</dbReference>
<keyword evidence="5" id="KW-1185">Reference proteome</keyword>
<evidence type="ECO:0000256" key="1">
    <source>
        <dbReference type="ARBA" id="ARBA00008061"/>
    </source>
</evidence>
<dbReference type="InterPro" id="IPR006047">
    <property type="entry name" value="GH13_cat_dom"/>
</dbReference>
<accession>A0ABR8Y4H8</accession>
<dbReference type="PROSITE" id="PS51257">
    <property type="entry name" value="PROKAR_LIPOPROTEIN"/>
    <property type="match status" value="1"/>
</dbReference>
<dbReference type="EC" id="3.2.1.41" evidence="4"/>
<feature type="chain" id="PRO_5045717120" evidence="2">
    <location>
        <begin position="19"/>
        <end position="658"/>
    </location>
</feature>
<dbReference type="Gene3D" id="3.20.20.80">
    <property type="entry name" value="Glycosidases"/>
    <property type="match status" value="1"/>
</dbReference>
<dbReference type="Gene3D" id="2.60.40.10">
    <property type="entry name" value="Immunoglobulins"/>
    <property type="match status" value="1"/>
</dbReference>
<proteinExistence type="inferred from homology"/>
<feature type="signal peptide" evidence="2">
    <location>
        <begin position="1"/>
        <end position="18"/>
    </location>
</feature>
<dbReference type="RefSeq" id="WP_191762793.1">
    <property type="nucleotide sequence ID" value="NZ_JACSPP010000003.1"/>
</dbReference>
<dbReference type="InterPro" id="IPR011840">
    <property type="entry name" value="PulA_typeI"/>
</dbReference>
<dbReference type="InterPro" id="IPR004193">
    <property type="entry name" value="Glyco_hydro_13_N"/>
</dbReference>
<comment type="similarity">
    <text evidence="1">Belongs to the glycosyl hydrolase 13 family.</text>
</comment>
<dbReference type="InterPro" id="IPR017853">
    <property type="entry name" value="GH"/>
</dbReference>
<sequence>MNIKTILLMGMLTTMIFACQPHSVSYASYDEYPVYEGKWEEMTYTPLHTSFALWAPTAQQVKVLVYETGQGGSAKRMVDMEPAEDGMWRTSVEGDLKGCFYTFNVRINDVWQGDTPGLWAKAVGVNGNRAAIIDMKETDPTDWENDRRPTAKSLQDAIIYEMHLRDFTTDSTGGMKYRGKYLALTEDTTHTWMGEHTGLAHLKELGVTHVQLMPVFDFASIDESHPERTQYNWGYDPKNYNVPEGSYATDPYNPQVRIREFKQMIQALHNAGIRVIMDVVYNHTFTVQGSVFERTVPGYFYRKDAKGNFANGSGCGNETASERAMMRRFIVESVCYWAKEYHIDGFRFDLMGLHDAETMRAVRHALDRIDPAIFICGEGWAASVPSLSPDLLAMKENVNKMPGIAVFRDEFRDSLRGPFGNDKKGAFLIGRPNHEQGVRFGISGGTYPLTPNDSCTGSPLQFISYVSCHDDLCLTDRLKATLPGASVQELGSLQKLAATALLTSQGVPFLFAGDEFLRTRQGKPNPYNLPDEVNAIRWNDKALHRDVFDYYRGLIAMRKGHPAFRMGDAALIREHLEFIPVPASSVVAFRLKGNPCGDAWLNTIVVLNARTEAVKVNIPEGKYWVVCQNGKVDLVLGLGTITGNQLQVAPRSATIIHQ</sequence>
<keyword evidence="2" id="KW-0732">Signal</keyword>
<dbReference type="InterPro" id="IPR013780">
    <property type="entry name" value="Glyco_hydro_b"/>
</dbReference>
<evidence type="ECO:0000313" key="4">
    <source>
        <dbReference type="EMBL" id="MBD8039110.1"/>
    </source>
</evidence>
<feature type="domain" description="Glycosyl hydrolase family 13 catalytic" evidence="3">
    <location>
        <begin position="179"/>
        <end position="558"/>
    </location>
</feature>
<dbReference type="EMBL" id="JACSPP010000003">
    <property type="protein sequence ID" value="MBD8039110.1"/>
    <property type="molecule type" value="Genomic_DNA"/>
</dbReference>
<dbReference type="Gene3D" id="2.60.40.1180">
    <property type="entry name" value="Golgi alpha-mannosidase II"/>
    <property type="match status" value="1"/>
</dbReference>
<dbReference type="Pfam" id="PF21653">
    <property type="entry name" value="pulA_all-beta"/>
    <property type="match status" value="1"/>
</dbReference>
<dbReference type="SUPFAM" id="SSF51445">
    <property type="entry name" value="(Trans)glycosidases"/>
    <property type="match status" value="1"/>
</dbReference>
<organism evidence="4 5">
    <name type="scientific">Phocaeicola intestinalis</name>
    <dbReference type="NCBI Taxonomy" id="2762212"/>
    <lineage>
        <taxon>Bacteria</taxon>
        <taxon>Pseudomonadati</taxon>
        <taxon>Bacteroidota</taxon>
        <taxon>Bacteroidia</taxon>
        <taxon>Bacteroidales</taxon>
        <taxon>Bacteroidaceae</taxon>
        <taxon>Phocaeicola</taxon>
    </lineage>
</organism>
<dbReference type="SMART" id="SM00642">
    <property type="entry name" value="Aamy"/>
    <property type="match status" value="1"/>
</dbReference>
<dbReference type="GO" id="GO:0051060">
    <property type="term" value="F:pullulanase activity"/>
    <property type="evidence" value="ECO:0007669"/>
    <property type="project" value="UniProtKB-EC"/>
</dbReference>